<reference evidence="4" key="1">
    <citation type="journal article" date="2023" name="Int. J. Syst. Evol. Microbiol.">
        <title>&lt;i&gt;Holtiella tumoricola&lt;/i&gt; gen. nov. sp. nov., isolated from a human clinical sample.</title>
        <authorList>
            <person name="Allen-Vercoe E."/>
            <person name="Daigneault M.C."/>
            <person name="Vancuren S.J."/>
            <person name="Cochrane K."/>
            <person name="O'Neal L.L."/>
            <person name="Sankaranarayanan K."/>
            <person name="Lawson P.A."/>
        </authorList>
    </citation>
    <scope>NUCLEOTIDE SEQUENCE</scope>
    <source>
        <strain evidence="4">CC70A</strain>
    </source>
</reference>
<dbReference type="RefSeq" id="WP_271013383.1">
    <property type="nucleotide sequence ID" value="NZ_JAQIFT010000066.1"/>
</dbReference>
<dbReference type="InterPro" id="IPR031107">
    <property type="entry name" value="Small_HSP"/>
</dbReference>
<dbReference type="PANTHER" id="PTHR11527">
    <property type="entry name" value="HEAT-SHOCK PROTEIN 20 FAMILY MEMBER"/>
    <property type="match status" value="1"/>
</dbReference>
<dbReference type="Proteomes" id="UP001169242">
    <property type="component" value="Unassembled WGS sequence"/>
</dbReference>
<dbReference type="EMBL" id="JAQIFT010000066">
    <property type="protein sequence ID" value="MDA3733575.1"/>
    <property type="molecule type" value="Genomic_DNA"/>
</dbReference>
<evidence type="ECO:0000313" key="5">
    <source>
        <dbReference type="Proteomes" id="UP001169242"/>
    </source>
</evidence>
<comment type="caution">
    <text evidence="4">The sequence shown here is derived from an EMBL/GenBank/DDBJ whole genome shotgun (WGS) entry which is preliminary data.</text>
</comment>
<evidence type="ECO:0000256" key="2">
    <source>
        <dbReference type="RuleBase" id="RU003616"/>
    </source>
</evidence>
<dbReference type="SUPFAM" id="SSF49764">
    <property type="entry name" value="HSP20-like chaperones"/>
    <property type="match status" value="1"/>
</dbReference>
<evidence type="ECO:0000256" key="1">
    <source>
        <dbReference type="PROSITE-ProRule" id="PRU00285"/>
    </source>
</evidence>
<dbReference type="Pfam" id="PF00011">
    <property type="entry name" value="HSP20"/>
    <property type="match status" value="1"/>
</dbReference>
<dbReference type="InterPro" id="IPR008978">
    <property type="entry name" value="HSP20-like_chaperone"/>
</dbReference>
<name>A0AA42DQW4_9FIRM</name>
<dbReference type="AlphaFoldDB" id="A0AA42DQW4"/>
<evidence type="ECO:0000259" key="3">
    <source>
        <dbReference type="PROSITE" id="PS01031"/>
    </source>
</evidence>
<proteinExistence type="inferred from homology"/>
<dbReference type="CDD" id="cd06471">
    <property type="entry name" value="ACD_LpsHSP_like"/>
    <property type="match status" value="1"/>
</dbReference>
<gene>
    <name evidence="4" type="ORF">PBV87_19030</name>
</gene>
<sequence length="148" mass="17325">MFGLTPFNRNGLQNNNGVTDFYNAIDDFFNNSFMPLRDLRNDTFKVDIKEIEGAYLIEAEMPGIKKEDIQIDYHNESLIIGVKRQEEVNEEQPNYIHRERHMTAMSRSIYLKDINEQAIEAKLEEGMLKIVVPKQTEAKPPRHRITIQ</sequence>
<dbReference type="PROSITE" id="PS01031">
    <property type="entry name" value="SHSP"/>
    <property type="match status" value="1"/>
</dbReference>
<protein>
    <submittedName>
        <fullName evidence="4">Hsp20/alpha crystallin family protein</fullName>
    </submittedName>
</protein>
<organism evidence="4 5">
    <name type="scientific">Holtiella tumoricola</name>
    <dbReference type="NCBI Taxonomy" id="3018743"/>
    <lineage>
        <taxon>Bacteria</taxon>
        <taxon>Bacillati</taxon>
        <taxon>Bacillota</taxon>
        <taxon>Clostridia</taxon>
        <taxon>Lachnospirales</taxon>
        <taxon>Cellulosilyticaceae</taxon>
        <taxon>Holtiella</taxon>
    </lineage>
</organism>
<keyword evidence="5" id="KW-1185">Reference proteome</keyword>
<accession>A0AA42DQW4</accession>
<dbReference type="Gene3D" id="2.60.40.790">
    <property type="match status" value="1"/>
</dbReference>
<comment type="similarity">
    <text evidence="1 2">Belongs to the small heat shock protein (HSP20) family.</text>
</comment>
<dbReference type="InterPro" id="IPR002068">
    <property type="entry name" value="A-crystallin/Hsp20_dom"/>
</dbReference>
<feature type="domain" description="SHSP" evidence="3">
    <location>
        <begin position="37"/>
        <end position="148"/>
    </location>
</feature>
<evidence type="ECO:0000313" key="4">
    <source>
        <dbReference type="EMBL" id="MDA3733575.1"/>
    </source>
</evidence>